<dbReference type="EMBL" id="JH668330">
    <property type="protein sequence ID" value="KAG6446169.1"/>
    <property type="molecule type" value="Genomic_DNA"/>
</dbReference>
<feature type="region of interest" description="Disordered" evidence="11">
    <location>
        <begin position="1"/>
        <end position="130"/>
    </location>
</feature>
<comment type="function">
    <text evidence="1">Binds to all microtubule populations.</text>
</comment>
<keyword evidence="6" id="KW-0963">Cytoplasm</keyword>
<gene>
    <name evidence="12" type="ORF">O3G_MSEX004307</name>
</gene>
<keyword evidence="13" id="KW-1185">Reference proteome</keyword>
<feature type="compositionally biased region" description="Basic and acidic residues" evidence="11">
    <location>
        <begin position="81"/>
        <end position="116"/>
    </location>
</feature>
<evidence type="ECO:0000256" key="2">
    <source>
        <dbReference type="ARBA" id="ARBA00004123"/>
    </source>
</evidence>
<feature type="compositionally biased region" description="Polar residues" evidence="11">
    <location>
        <begin position="1"/>
        <end position="16"/>
    </location>
</feature>
<keyword evidence="7" id="KW-0597">Phosphoprotein</keyword>
<evidence type="ECO:0000256" key="7">
    <source>
        <dbReference type="ARBA" id="ARBA00022553"/>
    </source>
</evidence>
<dbReference type="GO" id="GO:0005634">
    <property type="term" value="C:nucleus"/>
    <property type="evidence" value="ECO:0007669"/>
    <property type="project" value="UniProtKB-SubCell"/>
</dbReference>
<organism evidence="12 13">
    <name type="scientific">Manduca sexta</name>
    <name type="common">Tobacco hawkmoth</name>
    <name type="synonym">Tobacco hornworm</name>
    <dbReference type="NCBI Taxonomy" id="7130"/>
    <lineage>
        <taxon>Eukaryota</taxon>
        <taxon>Metazoa</taxon>
        <taxon>Ecdysozoa</taxon>
        <taxon>Arthropoda</taxon>
        <taxon>Hexapoda</taxon>
        <taxon>Insecta</taxon>
        <taxon>Pterygota</taxon>
        <taxon>Neoptera</taxon>
        <taxon>Endopterygota</taxon>
        <taxon>Lepidoptera</taxon>
        <taxon>Glossata</taxon>
        <taxon>Ditrysia</taxon>
        <taxon>Bombycoidea</taxon>
        <taxon>Sphingidae</taxon>
        <taxon>Sphinginae</taxon>
        <taxon>Sphingini</taxon>
        <taxon>Manduca</taxon>
    </lineage>
</organism>
<dbReference type="Proteomes" id="UP000791440">
    <property type="component" value="Unassembled WGS sequence"/>
</dbReference>
<accession>A0A921YWK8</accession>
<evidence type="ECO:0000256" key="8">
    <source>
        <dbReference type="ARBA" id="ARBA00022701"/>
    </source>
</evidence>
<evidence type="ECO:0000256" key="6">
    <source>
        <dbReference type="ARBA" id="ARBA00022490"/>
    </source>
</evidence>
<evidence type="ECO:0000256" key="9">
    <source>
        <dbReference type="ARBA" id="ARBA00023212"/>
    </source>
</evidence>
<reference evidence="12" key="1">
    <citation type="journal article" date="2016" name="Insect Biochem. Mol. Biol.">
        <title>Multifaceted biological insights from a draft genome sequence of the tobacco hornworm moth, Manduca sexta.</title>
        <authorList>
            <person name="Kanost M.R."/>
            <person name="Arrese E.L."/>
            <person name="Cao X."/>
            <person name="Chen Y.R."/>
            <person name="Chellapilla S."/>
            <person name="Goldsmith M.R."/>
            <person name="Grosse-Wilde E."/>
            <person name="Heckel D.G."/>
            <person name="Herndon N."/>
            <person name="Jiang H."/>
            <person name="Papanicolaou A."/>
            <person name="Qu J."/>
            <person name="Soulages J.L."/>
            <person name="Vogel H."/>
            <person name="Walters J."/>
            <person name="Waterhouse R.M."/>
            <person name="Ahn S.J."/>
            <person name="Almeida F.C."/>
            <person name="An C."/>
            <person name="Aqrawi P."/>
            <person name="Bretschneider A."/>
            <person name="Bryant W.B."/>
            <person name="Bucks S."/>
            <person name="Chao H."/>
            <person name="Chevignon G."/>
            <person name="Christen J.M."/>
            <person name="Clarke D.F."/>
            <person name="Dittmer N.T."/>
            <person name="Ferguson L.C.F."/>
            <person name="Garavelou S."/>
            <person name="Gordon K.H.J."/>
            <person name="Gunaratna R.T."/>
            <person name="Han Y."/>
            <person name="Hauser F."/>
            <person name="He Y."/>
            <person name="Heidel-Fischer H."/>
            <person name="Hirsh A."/>
            <person name="Hu Y."/>
            <person name="Jiang H."/>
            <person name="Kalra D."/>
            <person name="Klinner C."/>
            <person name="Konig C."/>
            <person name="Kovar C."/>
            <person name="Kroll A.R."/>
            <person name="Kuwar S.S."/>
            <person name="Lee S.L."/>
            <person name="Lehman R."/>
            <person name="Li K."/>
            <person name="Li Z."/>
            <person name="Liang H."/>
            <person name="Lovelace S."/>
            <person name="Lu Z."/>
            <person name="Mansfield J.H."/>
            <person name="McCulloch K.J."/>
            <person name="Mathew T."/>
            <person name="Morton B."/>
            <person name="Muzny D.M."/>
            <person name="Neunemann D."/>
            <person name="Ongeri F."/>
            <person name="Pauchet Y."/>
            <person name="Pu L.L."/>
            <person name="Pyrousis I."/>
            <person name="Rao X.J."/>
            <person name="Redding A."/>
            <person name="Roesel C."/>
            <person name="Sanchez-Gracia A."/>
            <person name="Schaack S."/>
            <person name="Shukla A."/>
            <person name="Tetreau G."/>
            <person name="Wang Y."/>
            <person name="Xiong G.H."/>
            <person name="Traut W."/>
            <person name="Walsh T.K."/>
            <person name="Worley K.C."/>
            <person name="Wu D."/>
            <person name="Wu W."/>
            <person name="Wu Y.Q."/>
            <person name="Zhang X."/>
            <person name="Zou Z."/>
            <person name="Zucker H."/>
            <person name="Briscoe A.D."/>
            <person name="Burmester T."/>
            <person name="Clem R.J."/>
            <person name="Feyereisen R."/>
            <person name="Grimmelikhuijzen C.J.P."/>
            <person name="Hamodrakas S.J."/>
            <person name="Hansson B.S."/>
            <person name="Huguet E."/>
            <person name="Jermiin L.S."/>
            <person name="Lan Q."/>
            <person name="Lehman H.K."/>
            <person name="Lorenzen M."/>
            <person name="Merzendorfer H."/>
            <person name="Michalopoulos I."/>
            <person name="Morton D.B."/>
            <person name="Muthukrishnan S."/>
            <person name="Oakeshott J.G."/>
            <person name="Palmer W."/>
            <person name="Park Y."/>
            <person name="Passarelli A.L."/>
            <person name="Rozas J."/>
            <person name="Schwartz L.M."/>
            <person name="Smith W."/>
            <person name="Southgate A."/>
            <person name="Vilcinskas A."/>
            <person name="Vogt R."/>
            <person name="Wang P."/>
            <person name="Werren J."/>
            <person name="Yu X.Q."/>
            <person name="Zhou J.J."/>
            <person name="Brown S.J."/>
            <person name="Scherer S.E."/>
            <person name="Richards S."/>
            <person name="Blissard G.W."/>
        </authorList>
    </citation>
    <scope>NUCLEOTIDE SEQUENCE</scope>
</reference>
<dbReference type="AlphaFoldDB" id="A0A921YWK8"/>
<keyword evidence="8" id="KW-0493">Microtubule</keyword>
<proteinExistence type="inferred from homology"/>
<dbReference type="GO" id="GO:0005819">
    <property type="term" value="C:spindle"/>
    <property type="evidence" value="ECO:0007669"/>
    <property type="project" value="UniProtKB-SubCell"/>
</dbReference>
<name>A0A921YWK8_MANSE</name>
<evidence type="ECO:0000256" key="5">
    <source>
        <dbReference type="ARBA" id="ARBA00021471"/>
    </source>
</evidence>
<evidence type="ECO:0000313" key="13">
    <source>
        <dbReference type="Proteomes" id="UP000791440"/>
    </source>
</evidence>
<comment type="similarity">
    <text evidence="4">Belongs to the MAP Jupiter family.</text>
</comment>
<evidence type="ECO:0000256" key="3">
    <source>
        <dbReference type="ARBA" id="ARBA00004186"/>
    </source>
</evidence>
<dbReference type="OrthoDB" id="10071234at2759"/>
<evidence type="ECO:0000256" key="11">
    <source>
        <dbReference type="SAM" id="MobiDB-lite"/>
    </source>
</evidence>
<comment type="caution">
    <text evidence="12">The sequence shown here is derived from an EMBL/GenBank/DDBJ whole genome shotgun (WGS) entry which is preliminary data.</text>
</comment>
<protein>
    <recommendedName>
        <fullName evidence="5">Microtubule-associated protein Jupiter</fullName>
    </recommendedName>
</protein>
<comment type="subcellular location">
    <subcellularLocation>
        <location evidence="3">Cytoplasm</location>
        <location evidence="3">Cytoskeleton</location>
        <location evidence="3">Spindle</location>
    </subcellularLocation>
    <subcellularLocation>
        <location evidence="2">Nucleus</location>
    </subcellularLocation>
</comment>
<keyword evidence="10" id="KW-0539">Nucleus</keyword>
<dbReference type="InterPro" id="IPR033335">
    <property type="entry name" value="JUPITER"/>
</dbReference>
<evidence type="ECO:0000256" key="1">
    <source>
        <dbReference type="ARBA" id="ARBA00003805"/>
    </source>
</evidence>
<dbReference type="PANTHER" id="PTHR34930:SF2">
    <property type="entry name" value="MICROTUBULE-ASSOCIATED PROTEIN JUPITER"/>
    <property type="match status" value="1"/>
</dbReference>
<evidence type="ECO:0000313" key="12">
    <source>
        <dbReference type="EMBL" id="KAG6446169.1"/>
    </source>
</evidence>
<dbReference type="GO" id="GO:0005874">
    <property type="term" value="C:microtubule"/>
    <property type="evidence" value="ECO:0007669"/>
    <property type="project" value="UniProtKB-KW"/>
</dbReference>
<evidence type="ECO:0000256" key="4">
    <source>
        <dbReference type="ARBA" id="ARBA00005344"/>
    </source>
</evidence>
<dbReference type="PANTHER" id="PTHR34930">
    <property type="entry name" value="GEO05313P1"/>
    <property type="match status" value="1"/>
</dbReference>
<sequence length="130" mass="13561">MTSTSFNVGLNDTARLSSRVLRPPGGGHTDIFGSEPEPPRTGRRQVPQAGQGDEVKATNGTDAPAANGQASTPEAPAPVEAKVESPTKVESPAKIESPPKIDSPTKPEQAKMEPPKRVRVPPGGFSSGLW</sequence>
<evidence type="ECO:0000256" key="10">
    <source>
        <dbReference type="ARBA" id="ARBA00023242"/>
    </source>
</evidence>
<reference evidence="12" key="2">
    <citation type="submission" date="2020-12" db="EMBL/GenBank/DDBJ databases">
        <authorList>
            <person name="Kanost M."/>
        </authorList>
    </citation>
    <scope>NUCLEOTIDE SEQUENCE</scope>
</reference>
<keyword evidence="9" id="KW-0206">Cytoskeleton</keyword>